<dbReference type="Proteomes" id="UP000268093">
    <property type="component" value="Unassembled WGS sequence"/>
</dbReference>
<dbReference type="OrthoDB" id="2420899at2759"/>
<keyword evidence="2" id="KW-1185">Reference proteome</keyword>
<accession>A0A433BMR4</accession>
<name>A0A433BMR4_9FUNG</name>
<sequence>MSHEHYETYDDEEEDYVETETTRTTLIENAFNDDEAVETYDELLETREIDYEHPLQDTGSGEYVEQYESWQQDEDVIEEEVVTTKPVIEDKPDGDVTQTKGFQNARETESPVNLQVFGALPTWLKGDLFTVGPGTYDINYPRKIEVDGLLQTATAKYSFEHWFDRRDRPTPLHNHPSPHHTPHYLSLPLVNRFDIDGPANQISYRSRLTSKRLISKIRDHHGYAPSHPAGLFRSDTNQSVLIKLVKAGVNHDKPDYEPCGACITPWIPGIEGRLFCLNNANQ</sequence>
<proteinExistence type="predicted"/>
<feature type="non-terminal residue" evidence="1">
    <location>
        <position position="282"/>
    </location>
</feature>
<gene>
    <name evidence="1" type="ORF">BC936DRAFT_138732</name>
</gene>
<evidence type="ECO:0000313" key="2">
    <source>
        <dbReference type="Proteomes" id="UP000268093"/>
    </source>
</evidence>
<evidence type="ECO:0000313" key="1">
    <source>
        <dbReference type="EMBL" id="RUP27507.1"/>
    </source>
</evidence>
<protein>
    <submittedName>
        <fullName evidence="1">Uncharacterized protein</fullName>
    </submittedName>
</protein>
<reference evidence="1 2" key="1">
    <citation type="journal article" date="2018" name="New Phytol.">
        <title>Phylogenomics of Endogonaceae and evolution of mycorrhizas within Mucoromycota.</title>
        <authorList>
            <person name="Chang Y."/>
            <person name="Desiro A."/>
            <person name="Na H."/>
            <person name="Sandor L."/>
            <person name="Lipzen A."/>
            <person name="Clum A."/>
            <person name="Barry K."/>
            <person name="Grigoriev I.V."/>
            <person name="Martin F.M."/>
            <person name="Stajich J.E."/>
            <person name="Smith M.E."/>
            <person name="Bonito G."/>
            <person name="Spatafora J.W."/>
        </authorList>
    </citation>
    <scope>NUCLEOTIDE SEQUENCE [LARGE SCALE GENOMIC DNA]</scope>
    <source>
        <strain evidence="1 2">GMNB39</strain>
    </source>
</reference>
<organism evidence="1 2">
    <name type="scientific">Jimgerdemannia flammicorona</name>
    <dbReference type="NCBI Taxonomy" id="994334"/>
    <lineage>
        <taxon>Eukaryota</taxon>
        <taxon>Fungi</taxon>
        <taxon>Fungi incertae sedis</taxon>
        <taxon>Mucoromycota</taxon>
        <taxon>Mucoromycotina</taxon>
        <taxon>Endogonomycetes</taxon>
        <taxon>Endogonales</taxon>
        <taxon>Endogonaceae</taxon>
        <taxon>Jimgerdemannia</taxon>
    </lineage>
</organism>
<dbReference type="AlphaFoldDB" id="A0A433BMR4"/>
<comment type="caution">
    <text evidence="1">The sequence shown here is derived from an EMBL/GenBank/DDBJ whole genome shotgun (WGS) entry which is preliminary data.</text>
</comment>
<dbReference type="EMBL" id="RBNI01013651">
    <property type="protein sequence ID" value="RUP27507.1"/>
    <property type="molecule type" value="Genomic_DNA"/>
</dbReference>